<dbReference type="EMBL" id="ML213506">
    <property type="protein sequence ID" value="TFK54080.1"/>
    <property type="molecule type" value="Genomic_DNA"/>
</dbReference>
<name>A0A5C3N9U1_9AGAM</name>
<keyword evidence="2" id="KW-1185">Reference proteome</keyword>
<gene>
    <name evidence="1" type="ORF">OE88DRAFT_1147193</name>
</gene>
<reference evidence="1 2" key="1">
    <citation type="journal article" date="2019" name="Nat. Ecol. Evol.">
        <title>Megaphylogeny resolves global patterns of mushroom evolution.</title>
        <authorList>
            <person name="Varga T."/>
            <person name="Krizsan K."/>
            <person name="Foldi C."/>
            <person name="Dima B."/>
            <person name="Sanchez-Garcia M."/>
            <person name="Sanchez-Ramirez S."/>
            <person name="Szollosi G.J."/>
            <person name="Szarkandi J.G."/>
            <person name="Papp V."/>
            <person name="Albert L."/>
            <person name="Andreopoulos W."/>
            <person name="Angelini C."/>
            <person name="Antonin V."/>
            <person name="Barry K.W."/>
            <person name="Bougher N.L."/>
            <person name="Buchanan P."/>
            <person name="Buyck B."/>
            <person name="Bense V."/>
            <person name="Catcheside P."/>
            <person name="Chovatia M."/>
            <person name="Cooper J."/>
            <person name="Damon W."/>
            <person name="Desjardin D."/>
            <person name="Finy P."/>
            <person name="Geml J."/>
            <person name="Haridas S."/>
            <person name="Hughes K."/>
            <person name="Justo A."/>
            <person name="Karasinski D."/>
            <person name="Kautmanova I."/>
            <person name="Kiss B."/>
            <person name="Kocsube S."/>
            <person name="Kotiranta H."/>
            <person name="LaButti K.M."/>
            <person name="Lechner B.E."/>
            <person name="Liimatainen K."/>
            <person name="Lipzen A."/>
            <person name="Lukacs Z."/>
            <person name="Mihaltcheva S."/>
            <person name="Morgado L.N."/>
            <person name="Niskanen T."/>
            <person name="Noordeloos M.E."/>
            <person name="Ohm R.A."/>
            <person name="Ortiz-Santana B."/>
            <person name="Ovrebo C."/>
            <person name="Racz N."/>
            <person name="Riley R."/>
            <person name="Savchenko A."/>
            <person name="Shiryaev A."/>
            <person name="Soop K."/>
            <person name="Spirin V."/>
            <person name="Szebenyi C."/>
            <person name="Tomsovsky M."/>
            <person name="Tulloss R.E."/>
            <person name="Uehling J."/>
            <person name="Grigoriev I.V."/>
            <person name="Vagvolgyi C."/>
            <person name="Papp T."/>
            <person name="Martin F.M."/>
            <person name="Miettinen O."/>
            <person name="Hibbett D.S."/>
            <person name="Nagy L.G."/>
        </authorList>
    </citation>
    <scope>NUCLEOTIDE SEQUENCE [LARGE SCALE GENOMIC DNA]</scope>
    <source>
        <strain evidence="1 2">OMC1185</strain>
    </source>
</reference>
<sequence>MHGPGALIRGPCYAQRGFHPTVCRSAQAQCRSFSLRSGAIYLFISEDSILAHPSIPESLNSACRRSSILYAQLRPWERSNHGISPSVLVMLYVDFSPHEYRDPSRYGIRFRPLLGPCGADVLAFNVFLHANAIAAHVANIESRCFGFSDYLKFYECG</sequence>
<proteinExistence type="predicted"/>
<protein>
    <submittedName>
        <fullName evidence="1">Uncharacterized protein</fullName>
    </submittedName>
</protein>
<organism evidence="1 2">
    <name type="scientific">Heliocybe sulcata</name>
    <dbReference type="NCBI Taxonomy" id="5364"/>
    <lineage>
        <taxon>Eukaryota</taxon>
        <taxon>Fungi</taxon>
        <taxon>Dikarya</taxon>
        <taxon>Basidiomycota</taxon>
        <taxon>Agaricomycotina</taxon>
        <taxon>Agaricomycetes</taxon>
        <taxon>Gloeophyllales</taxon>
        <taxon>Gloeophyllaceae</taxon>
        <taxon>Heliocybe</taxon>
    </lineage>
</organism>
<dbReference type="AlphaFoldDB" id="A0A5C3N9U1"/>
<evidence type="ECO:0000313" key="2">
    <source>
        <dbReference type="Proteomes" id="UP000305948"/>
    </source>
</evidence>
<evidence type="ECO:0000313" key="1">
    <source>
        <dbReference type="EMBL" id="TFK54080.1"/>
    </source>
</evidence>
<accession>A0A5C3N9U1</accession>
<dbReference type="Proteomes" id="UP000305948">
    <property type="component" value="Unassembled WGS sequence"/>
</dbReference>